<feature type="transmembrane region" description="Helical" evidence="1">
    <location>
        <begin position="47"/>
        <end position="68"/>
    </location>
</feature>
<dbReference type="EMBL" id="MQUQ01000009">
    <property type="protein sequence ID" value="OLZ51124.1"/>
    <property type="molecule type" value="Genomic_DNA"/>
</dbReference>
<comment type="caution">
    <text evidence="2">The sequence shown here is derived from an EMBL/GenBank/DDBJ whole genome shotgun (WGS) entry which is preliminary data.</text>
</comment>
<keyword evidence="3" id="KW-1185">Reference proteome</keyword>
<dbReference type="Proteomes" id="UP000187486">
    <property type="component" value="Unassembled WGS sequence"/>
</dbReference>
<evidence type="ECO:0000313" key="3">
    <source>
        <dbReference type="Proteomes" id="UP000187486"/>
    </source>
</evidence>
<organism evidence="2 3">
    <name type="scientific">Amycolatopsis coloradensis</name>
    <dbReference type="NCBI Taxonomy" id="76021"/>
    <lineage>
        <taxon>Bacteria</taxon>
        <taxon>Bacillati</taxon>
        <taxon>Actinomycetota</taxon>
        <taxon>Actinomycetes</taxon>
        <taxon>Pseudonocardiales</taxon>
        <taxon>Pseudonocardiaceae</taxon>
        <taxon>Amycolatopsis</taxon>
    </lineage>
</organism>
<reference evidence="2 3" key="1">
    <citation type="submission" date="2016-01" db="EMBL/GenBank/DDBJ databases">
        <title>Amycolatopsis coloradensis genome sequencing and assembly.</title>
        <authorList>
            <person name="Mayilraj S."/>
        </authorList>
    </citation>
    <scope>NUCLEOTIDE SEQUENCE [LARGE SCALE GENOMIC DNA]</scope>
    <source>
        <strain evidence="2 3">DSM 44225</strain>
    </source>
</reference>
<sequence>MLYGSAAVARVDGIIASGLGLGLALATLAFSRRPATPDGPATFADRAAALAAVGSVAALAISSVNLFWPAERPGIAKPACAGAHTTNVPYVGITIGPDGNNSRSGPARSYAANGRFAKDCSLGFSAYCVGEPIGEAAATIPDVQTWKASRWLLLAKQNGGVKDRLAQLLSGETAGPQFVADAAVVPATSYEQLPQAPADVCSASFTPPGRASLSPFDARTQKFTATAEHAVNMGFAAWTPPGQGFLDEDGYHQIFSLSKPAADNPGTTVNGGKSVVWTYKETLLKNLRPNRAKAPALVVVMAVPCISANLPAEPTLAGTATYDIASSREPRPQPALTGFDPGRLARAACQANA</sequence>
<name>A0A1R0KT65_9PSEU</name>
<keyword evidence="1" id="KW-0812">Transmembrane</keyword>
<dbReference type="AlphaFoldDB" id="A0A1R0KT65"/>
<evidence type="ECO:0000256" key="1">
    <source>
        <dbReference type="SAM" id="Phobius"/>
    </source>
</evidence>
<evidence type="ECO:0000313" key="2">
    <source>
        <dbReference type="EMBL" id="OLZ51124.1"/>
    </source>
</evidence>
<gene>
    <name evidence="2" type="ORF">BS329_17950</name>
</gene>
<accession>A0A1R0KT65</accession>
<keyword evidence="1" id="KW-1133">Transmembrane helix</keyword>
<keyword evidence="1" id="KW-0472">Membrane</keyword>
<proteinExistence type="predicted"/>
<protein>
    <submittedName>
        <fullName evidence="2">Uncharacterized protein</fullName>
    </submittedName>
</protein>